<feature type="transmembrane region" description="Helical" evidence="9">
    <location>
        <begin position="224"/>
        <end position="252"/>
    </location>
</feature>
<dbReference type="CDD" id="cd09318">
    <property type="entry name" value="TDT_SSU1"/>
    <property type="match status" value="1"/>
</dbReference>
<dbReference type="InterPro" id="IPR004695">
    <property type="entry name" value="SLAC1/Mae1/Ssu1/TehA"/>
</dbReference>
<feature type="transmembrane region" description="Helical" evidence="9">
    <location>
        <begin position="326"/>
        <end position="350"/>
    </location>
</feature>
<dbReference type="Gene3D" id="1.50.10.150">
    <property type="entry name" value="Voltage-dependent anion channel"/>
    <property type="match status" value="2"/>
</dbReference>
<feature type="transmembrane region" description="Helical" evidence="9">
    <location>
        <begin position="371"/>
        <end position="393"/>
    </location>
</feature>
<dbReference type="OrthoDB" id="1099at2759"/>
<feature type="transmembrane region" description="Helical" evidence="9">
    <location>
        <begin position="192"/>
        <end position="212"/>
    </location>
</feature>
<dbReference type="Pfam" id="PF03595">
    <property type="entry name" value="SLAC1"/>
    <property type="match status" value="1"/>
</dbReference>
<evidence type="ECO:0000256" key="8">
    <source>
        <dbReference type="SAM" id="MobiDB-lite"/>
    </source>
</evidence>
<evidence type="ECO:0000256" key="7">
    <source>
        <dbReference type="ARBA" id="ARBA00023136"/>
    </source>
</evidence>
<dbReference type="HOGENOM" id="CLU_030057_6_2_1"/>
<feature type="transmembrane region" description="Helical" evidence="9">
    <location>
        <begin position="122"/>
        <end position="149"/>
    </location>
</feature>
<dbReference type="InterPro" id="IPR051629">
    <property type="entry name" value="Sulfite_efflux_TDT"/>
</dbReference>
<keyword evidence="3" id="KW-0813">Transport</keyword>
<dbReference type="RefSeq" id="XP_003670327.1">
    <property type="nucleotide sequence ID" value="XM_003670279.1"/>
</dbReference>
<dbReference type="AlphaFoldDB" id="G0WBG4"/>
<feature type="transmembrane region" description="Helical" evidence="9">
    <location>
        <begin position="89"/>
        <end position="110"/>
    </location>
</feature>
<comment type="similarity">
    <text evidence="2">Belongs to the tellurite-resistance/dicarboxylate transporter (TDT) family.</text>
</comment>
<evidence type="ECO:0000256" key="9">
    <source>
        <dbReference type="SAM" id="Phobius"/>
    </source>
</evidence>
<dbReference type="STRING" id="1071378.G0WBG4"/>
<evidence type="ECO:0000256" key="5">
    <source>
        <dbReference type="ARBA" id="ARBA00022692"/>
    </source>
</evidence>
<evidence type="ECO:0008006" key="12">
    <source>
        <dbReference type="Google" id="ProtNLM"/>
    </source>
</evidence>
<feature type="transmembrane region" description="Helical" evidence="9">
    <location>
        <begin position="44"/>
        <end position="69"/>
    </location>
</feature>
<reference evidence="10 11" key="1">
    <citation type="journal article" date="2011" name="Proc. Natl. Acad. Sci. U.S.A.">
        <title>Evolutionary erosion of yeast sex chromosomes by mating-type switching accidents.</title>
        <authorList>
            <person name="Gordon J.L."/>
            <person name="Armisen D."/>
            <person name="Proux-Wera E."/>
            <person name="Oheigeartaigh S.S."/>
            <person name="Byrne K.P."/>
            <person name="Wolfe K.H."/>
        </authorList>
    </citation>
    <scope>NUCLEOTIDE SEQUENCE [LARGE SCALE GENOMIC DNA]</scope>
    <source>
        <strain evidence="11">ATCC 10597 / BCRC 20456 / CBS 421 / NBRC 0211 / NRRL Y-12639</strain>
    </source>
</reference>
<evidence type="ECO:0000256" key="1">
    <source>
        <dbReference type="ARBA" id="ARBA00004651"/>
    </source>
</evidence>
<keyword evidence="11" id="KW-1185">Reference proteome</keyword>
<accession>G0WBG4</accession>
<feature type="transmembrane region" description="Helical" evidence="9">
    <location>
        <begin position="264"/>
        <end position="285"/>
    </location>
</feature>
<dbReference type="GO" id="GO:0005886">
    <property type="term" value="C:plasma membrane"/>
    <property type="evidence" value="ECO:0007669"/>
    <property type="project" value="UniProtKB-SubCell"/>
</dbReference>
<feature type="region of interest" description="Disordered" evidence="8">
    <location>
        <begin position="447"/>
        <end position="495"/>
    </location>
</feature>
<feature type="transmembrane region" description="Helical" evidence="9">
    <location>
        <begin position="14"/>
        <end position="32"/>
    </location>
</feature>
<organism evidence="10 11">
    <name type="scientific">Naumovozyma dairenensis (strain ATCC 10597 / BCRC 20456 / CBS 421 / NBRC 0211 / NRRL Y-12639)</name>
    <name type="common">Saccharomyces dairenensis</name>
    <dbReference type="NCBI Taxonomy" id="1071378"/>
    <lineage>
        <taxon>Eukaryota</taxon>
        <taxon>Fungi</taxon>
        <taxon>Dikarya</taxon>
        <taxon>Ascomycota</taxon>
        <taxon>Saccharomycotina</taxon>
        <taxon>Saccharomycetes</taxon>
        <taxon>Saccharomycetales</taxon>
        <taxon>Saccharomycetaceae</taxon>
        <taxon>Naumovozyma</taxon>
    </lineage>
</organism>
<proteinExistence type="inferred from homology"/>
<evidence type="ECO:0000256" key="2">
    <source>
        <dbReference type="ARBA" id="ARBA00008566"/>
    </source>
</evidence>
<dbReference type="GO" id="GO:0000319">
    <property type="term" value="F:sulfite transmembrane transporter activity"/>
    <property type="evidence" value="ECO:0007669"/>
    <property type="project" value="EnsemblFungi"/>
</dbReference>
<name>G0WBG4_NAUDC</name>
<feature type="transmembrane region" description="Helical" evidence="9">
    <location>
        <begin position="405"/>
        <end position="429"/>
    </location>
</feature>
<dbReference type="PANTHER" id="PTHR31686:SF1">
    <property type="entry name" value="SULFITE EFFLUX PUMP SSU1"/>
    <property type="match status" value="1"/>
</dbReference>
<protein>
    <recommendedName>
        <fullName evidence="12">Sulfite efflux pump SSU1</fullName>
    </recommendedName>
</protein>
<evidence type="ECO:0000256" key="3">
    <source>
        <dbReference type="ARBA" id="ARBA00022448"/>
    </source>
</evidence>
<sequence>MKYLPEFINHFEPFFFVMVMGTGISSDLLHSFPYPACWLKICSYIMFAIACIIFVILQIFAILHLFIYSSENGFQAYFNHYFRNLNHNVFWGTYPMGLVTLINYISMIAIKEAAGTVHAKRLMYLVYIMWWYDVLISLLSAWGISFIIWQDYNYTENKNKNKDCRSNSNQENLEITRSFLSRKTAHSQLKSILLLAVIPIVVVASSSGIFTMTDLFSIHFNRNIQLLTLFVTALLWLHAIIFVFILISIYFWNLYVNKIPAMSQVFTLFLVLGPLGQGSFGILLLTENVRKYVQRYYQTNTGTAISLEQQILTLSIPWSFKVMGLVLALGLLAMGYFFSFISFISIISYSQKREIDPETGKYKRIYHFHKGFWAMTFPMGTMSLGSTEIFVQYNEYVPTGAFRVIGTIYAVICILWTIFCLLGSAYIYWIPGMKSLLQSAYNNNKENSGNNDPSISDSTTMDKPSIELPYYEGSDNEDNDENDENDRDRNDSDIITNNCMYSPNMV</sequence>
<dbReference type="InterPro" id="IPR038665">
    <property type="entry name" value="Voltage-dep_anion_channel_sf"/>
</dbReference>
<dbReference type="EMBL" id="HE580271">
    <property type="protein sequence ID" value="CCD25084.1"/>
    <property type="molecule type" value="Genomic_DNA"/>
</dbReference>
<feature type="compositionally biased region" description="Acidic residues" evidence="8">
    <location>
        <begin position="474"/>
        <end position="485"/>
    </location>
</feature>
<feature type="compositionally biased region" description="Polar residues" evidence="8">
    <location>
        <begin position="447"/>
        <end position="462"/>
    </location>
</feature>
<dbReference type="Proteomes" id="UP000000689">
    <property type="component" value="Chromosome 5"/>
</dbReference>
<dbReference type="GeneID" id="11498662"/>
<keyword evidence="6 9" id="KW-1133">Transmembrane helix</keyword>
<gene>
    <name evidence="10" type="primary">NDAI0E02670</name>
    <name evidence="10" type="ordered locus">NDAI_0E02670</name>
</gene>
<evidence type="ECO:0000313" key="11">
    <source>
        <dbReference type="Proteomes" id="UP000000689"/>
    </source>
</evidence>
<keyword evidence="5 9" id="KW-0812">Transmembrane</keyword>
<keyword evidence="7 9" id="KW-0472">Membrane</keyword>
<dbReference type="KEGG" id="ndi:NDAI_0E02670"/>
<keyword evidence="4" id="KW-1003">Cell membrane</keyword>
<evidence type="ECO:0000313" key="10">
    <source>
        <dbReference type="EMBL" id="CCD25084.1"/>
    </source>
</evidence>
<dbReference type="eggNOG" id="ENOG502QT02">
    <property type="taxonomic scope" value="Eukaryota"/>
</dbReference>
<evidence type="ECO:0000256" key="4">
    <source>
        <dbReference type="ARBA" id="ARBA00022475"/>
    </source>
</evidence>
<dbReference type="PANTHER" id="PTHR31686">
    <property type="match status" value="1"/>
</dbReference>
<dbReference type="OMA" id="FLATCPM"/>
<evidence type="ECO:0000256" key="6">
    <source>
        <dbReference type="ARBA" id="ARBA00022989"/>
    </source>
</evidence>
<comment type="subcellular location">
    <subcellularLocation>
        <location evidence="1">Cell membrane</location>
        <topology evidence="1">Multi-pass membrane protein</topology>
    </subcellularLocation>
</comment>